<comment type="caution">
    <text evidence="10">The sequence shown here is derived from an EMBL/GenBank/DDBJ whole genome shotgun (WGS) entry which is preliminary data.</text>
</comment>
<organism evidence="10 11">
    <name type="scientific">Lymnaea stagnalis</name>
    <name type="common">Great pond snail</name>
    <name type="synonym">Helix stagnalis</name>
    <dbReference type="NCBI Taxonomy" id="6523"/>
    <lineage>
        <taxon>Eukaryota</taxon>
        <taxon>Metazoa</taxon>
        <taxon>Spiralia</taxon>
        <taxon>Lophotrochozoa</taxon>
        <taxon>Mollusca</taxon>
        <taxon>Gastropoda</taxon>
        <taxon>Heterobranchia</taxon>
        <taxon>Euthyneura</taxon>
        <taxon>Panpulmonata</taxon>
        <taxon>Hygrophila</taxon>
        <taxon>Lymnaeoidea</taxon>
        <taxon>Lymnaeidae</taxon>
        <taxon>Lymnaea</taxon>
    </lineage>
</organism>
<dbReference type="InterPro" id="IPR005331">
    <property type="entry name" value="Sulfotransferase"/>
</dbReference>
<evidence type="ECO:0000313" key="11">
    <source>
        <dbReference type="Proteomes" id="UP001497497"/>
    </source>
</evidence>
<reference evidence="10 11" key="1">
    <citation type="submission" date="2024-04" db="EMBL/GenBank/DDBJ databases">
        <authorList>
            <consortium name="Genoscope - CEA"/>
            <person name="William W."/>
        </authorList>
    </citation>
    <scope>NUCLEOTIDE SEQUENCE [LARGE SCALE GENOMIC DNA]</scope>
</reference>
<proteinExistence type="inferred from homology"/>
<evidence type="ECO:0000256" key="7">
    <source>
        <dbReference type="ARBA" id="ARBA00023136"/>
    </source>
</evidence>
<dbReference type="GO" id="GO:0016051">
    <property type="term" value="P:carbohydrate biosynthetic process"/>
    <property type="evidence" value="ECO:0007669"/>
    <property type="project" value="InterPro"/>
</dbReference>
<keyword evidence="4" id="KW-0812">Transmembrane</keyword>
<protein>
    <recommendedName>
        <fullName evidence="9">Carbohydrate sulfotransferase</fullName>
        <ecNumber evidence="9">2.8.2.-</ecNumber>
    </recommendedName>
</protein>
<dbReference type="GO" id="GO:0000139">
    <property type="term" value="C:Golgi membrane"/>
    <property type="evidence" value="ECO:0007669"/>
    <property type="project" value="UniProtKB-SubCell"/>
</dbReference>
<comment type="subcellular location">
    <subcellularLocation>
        <location evidence="1 9">Golgi apparatus membrane</location>
        <topology evidence="1 9">Single-pass type II membrane protein</topology>
    </subcellularLocation>
</comment>
<keyword evidence="3 9" id="KW-0808">Transferase</keyword>
<keyword evidence="8 9" id="KW-0325">Glycoprotein</keyword>
<evidence type="ECO:0000256" key="3">
    <source>
        <dbReference type="ARBA" id="ARBA00022679"/>
    </source>
</evidence>
<evidence type="ECO:0000256" key="1">
    <source>
        <dbReference type="ARBA" id="ARBA00004323"/>
    </source>
</evidence>
<keyword evidence="5" id="KW-1133">Transmembrane helix</keyword>
<dbReference type="InterPro" id="IPR018011">
    <property type="entry name" value="Carb_sulfotrans_8-10"/>
</dbReference>
<comment type="similarity">
    <text evidence="2 9">Belongs to the sulfotransferase 2 family.</text>
</comment>
<evidence type="ECO:0000313" key="10">
    <source>
        <dbReference type="EMBL" id="CAL1543511.1"/>
    </source>
</evidence>
<keyword evidence="7" id="KW-0472">Membrane</keyword>
<dbReference type="GO" id="GO:0008146">
    <property type="term" value="F:sulfotransferase activity"/>
    <property type="evidence" value="ECO:0007669"/>
    <property type="project" value="InterPro"/>
</dbReference>
<dbReference type="Pfam" id="PF03567">
    <property type="entry name" value="Sulfotransfer_2"/>
    <property type="match status" value="1"/>
</dbReference>
<evidence type="ECO:0000256" key="2">
    <source>
        <dbReference type="ARBA" id="ARBA00006339"/>
    </source>
</evidence>
<dbReference type="EC" id="2.8.2.-" evidence="9"/>
<accession>A0AAV2IBJ6</accession>
<dbReference type="Proteomes" id="UP001497497">
    <property type="component" value="Unassembled WGS sequence"/>
</dbReference>
<keyword evidence="9" id="KW-0119">Carbohydrate metabolism</keyword>
<evidence type="ECO:0000256" key="8">
    <source>
        <dbReference type="ARBA" id="ARBA00023180"/>
    </source>
</evidence>
<keyword evidence="11" id="KW-1185">Reference proteome</keyword>
<keyword evidence="9" id="KW-0735">Signal-anchor</keyword>
<dbReference type="PANTHER" id="PTHR12137:SF54">
    <property type="entry name" value="CARBOHYDRATE SULFOTRANSFERASE"/>
    <property type="match status" value="1"/>
</dbReference>
<dbReference type="AlphaFoldDB" id="A0AAV2IBJ6"/>
<evidence type="ECO:0000256" key="4">
    <source>
        <dbReference type="ARBA" id="ARBA00022692"/>
    </source>
</evidence>
<dbReference type="PANTHER" id="PTHR12137">
    <property type="entry name" value="CARBOHYDRATE SULFOTRANSFERASE"/>
    <property type="match status" value="1"/>
</dbReference>
<sequence length="446" mass="52252">MMRFHWLKPIITTTGLCFLAAAMYCWMTTIVVRPSKSTTIRGDFKTFRLIMKEDIASARLLSSSSDGSDLEAVPPLTVDSPVFTQRLKRANDFCFQSFGGKAGRVIFDTKHRIANCIVPKVGCTFWINVIRFIKNETGGKVFRSPMDIPRLITHYGNASKDDVIWHDKEPPKYLGHMIRFMFVRDPYARLWSAWIDKFFLPDFWYTHGQLIADFFRFTPEEKACPKNISFEQFLTYFTSDTFLENPGTLNDHWAPYKYVCDPCLFRPHVLGKMETFARDSRAILEAANLTWVLSAQTNTSRDETSAHPVDDRSLREMSMLIEYNYDTWLVYETHFNGCFPVGELYQRLWRAFQYNGHLPPDVKIPKCFLQRRDFTPRAFFDVCTDTYTKWRRLAERKVYVDQKKAALVQGYMSVSTPVLKKVQKMFQLDFDMFGYDKTPPELFDYR</sequence>
<name>A0AAV2IBJ6_LYMST</name>
<dbReference type="EMBL" id="CAXITT010000553">
    <property type="protein sequence ID" value="CAL1543511.1"/>
    <property type="molecule type" value="Genomic_DNA"/>
</dbReference>
<keyword evidence="6 9" id="KW-0333">Golgi apparatus</keyword>
<evidence type="ECO:0000256" key="5">
    <source>
        <dbReference type="ARBA" id="ARBA00022989"/>
    </source>
</evidence>
<evidence type="ECO:0000256" key="6">
    <source>
        <dbReference type="ARBA" id="ARBA00023034"/>
    </source>
</evidence>
<evidence type="ECO:0000256" key="9">
    <source>
        <dbReference type="RuleBase" id="RU364020"/>
    </source>
</evidence>
<gene>
    <name evidence="10" type="ORF">GSLYS_00017045001</name>
</gene>